<proteinExistence type="inferred from homology"/>
<feature type="compositionally biased region" description="Basic and acidic residues" evidence="10">
    <location>
        <begin position="229"/>
        <end position="238"/>
    </location>
</feature>
<feature type="chain" id="PRO_5035160292" description="Acyl-peptide hydrolase" evidence="11">
    <location>
        <begin position="24"/>
        <end position="720"/>
    </location>
</feature>
<evidence type="ECO:0000256" key="5">
    <source>
        <dbReference type="ARBA" id="ARBA00022825"/>
    </source>
</evidence>
<dbReference type="Pfam" id="PF00326">
    <property type="entry name" value="Peptidase_S9"/>
    <property type="match status" value="1"/>
</dbReference>
<evidence type="ECO:0000313" key="13">
    <source>
        <dbReference type="EMBL" id="MBP3193753.1"/>
    </source>
</evidence>
<evidence type="ECO:0000256" key="7">
    <source>
        <dbReference type="ARBA" id="ARBA00032284"/>
    </source>
</evidence>
<gene>
    <name evidence="13" type="ORF">NATSA_13835</name>
</gene>
<organism evidence="13 14">
    <name type="scientific">Natronogracilivirga saccharolytica</name>
    <dbReference type="NCBI Taxonomy" id="2812953"/>
    <lineage>
        <taxon>Bacteria</taxon>
        <taxon>Pseudomonadati</taxon>
        <taxon>Balneolota</taxon>
        <taxon>Balneolia</taxon>
        <taxon>Balneolales</taxon>
        <taxon>Cyclonatronaceae</taxon>
        <taxon>Natronogracilivirga</taxon>
    </lineage>
</organism>
<dbReference type="PANTHER" id="PTHR42776:SF13">
    <property type="entry name" value="DIPEPTIDYL-PEPTIDASE 5"/>
    <property type="match status" value="1"/>
</dbReference>
<evidence type="ECO:0000256" key="1">
    <source>
        <dbReference type="ARBA" id="ARBA00010040"/>
    </source>
</evidence>
<dbReference type="EMBL" id="JAFIDN010000013">
    <property type="protein sequence ID" value="MBP3193753.1"/>
    <property type="molecule type" value="Genomic_DNA"/>
</dbReference>
<dbReference type="Gene3D" id="2.120.10.30">
    <property type="entry name" value="TolB, C-terminal domain"/>
    <property type="match status" value="2"/>
</dbReference>
<evidence type="ECO:0000256" key="10">
    <source>
        <dbReference type="SAM" id="MobiDB-lite"/>
    </source>
</evidence>
<evidence type="ECO:0000313" key="14">
    <source>
        <dbReference type="Proteomes" id="UP000673975"/>
    </source>
</evidence>
<dbReference type="GO" id="GO:0004252">
    <property type="term" value="F:serine-type endopeptidase activity"/>
    <property type="evidence" value="ECO:0007669"/>
    <property type="project" value="InterPro"/>
</dbReference>
<feature type="signal peptide" evidence="11">
    <location>
        <begin position="1"/>
        <end position="23"/>
    </location>
</feature>
<evidence type="ECO:0000256" key="9">
    <source>
        <dbReference type="ARBA" id="ARBA00045885"/>
    </source>
</evidence>
<dbReference type="Pfam" id="PF07676">
    <property type="entry name" value="PD40"/>
    <property type="match status" value="2"/>
</dbReference>
<dbReference type="PROSITE" id="PS51257">
    <property type="entry name" value="PROKAR_LIPOPROTEIN"/>
    <property type="match status" value="1"/>
</dbReference>
<dbReference type="AlphaFoldDB" id="A0A8J7S880"/>
<keyword evidence="4" id="KW-0378">Hydrolase</keyword>
<evidence type="ECO:0000256" key="6">
    <source>
        <dbReference type="ARBA" id="ARBA00022990"/>
    </source>
</evidence>
<dbReference type="PANTHER" id="PTHR42776">
    <property type="entry name" value="SERINE PEPTIDASE S9 FAMILY MEMBER"/>
    <property type="match status" value="1"/>
</dbReference>
<dbReference type="InterPro" id="IPR002471">
    <property type="entry name" value="Pept_S9_AS"/>
</dbReference>
<comment type="caution">
    <text evidence="13">The sequence shown here is derived from an EMBL/GenBank/DDBJ whole genome shotgun (WGS) entry which is preliminary data.</text>
</comment>
<accession>A0A8J7S880</accession>
<feature type="region of interest" description="Disordered" evidence="10">
    <location>
        <begin position="229"/>
        <end position="279"/>
    </location>
</feature>
<evidence type="ECO:0000256" key="2">
    <source>
        <dbReference type="ARBA" id="ARBA00022670"/>
    </source>
</evidence>
<evidence type="ECO:0000259" key="12">
    <source>
        <dbReference type="Pfam" id="PF00326"/>
    </source>
</evidence>
<name>A0A8J7S880_9BACT</name>
<evidence type="ECO:0000256" key="11">
    <source>
        <dbReference type="SAM" id="SignalP"/>
    </source>
</evidence>
<keyword evidence="2" id="KW-0645">Protease</keyword>
<dbReference type="Proteomes" id="UP000673975">
    <property type="component" value="Unassembled WGS sequence"/>
</dbReference>
<dbReference type="RefSeq" id="WP_210513206.1">
    <property type="nucleotide sequence ID" value="NZ_JAFIDN010000013.1"/>
</dbReference>
<evidence type="ECO:0000256" key="8">
    <source>
        <dbReference type="ARBA" id="ARBA00032596"/>
    </source>
</evidence>
<dbReference type="Gene3D" id="3.40.50.1820">
    <property type="entry name" value="alpha/beta hydrolase"/>
    <property type="match status" value="1"/>
</dbReference>
<dbReference type="InterPro" id="IPR029058">
    <property type="entry name" value="AB_hydrolase_fold"/>
</dbReference>
<dbReference type="InterPro" id="IPR011659">
    <property type="entry name" value="WD40"/>
</dbReference>
<keyword evidence="5" id="KW-0720">Serine protease</keyword>
<comment type="function">
    <text evidence="9">This enzyme catalyzes the hydrolysis of the N-terminal peptide bond of an N-acetylated peptide to generate an N-acetylated amino acid and a peptide with a free N-terminus. It preferentially cleaves off Ac-Ala, Ac-Met and Ac-Ser. Also, involved in the degradation of oxidized and glycated proteins.</text>
</comment>
<evidence type="ECO:0000256" key="4">
    <source>
        <dbReference type="ARBA" id="ARBA00022801"/>
    </source>
</evidence>
<dbReference type="InterPro" id="IPR001375">
    <property type="entry name" value="Peptidase_S9_cat"/>
</dbReference>
<keyword evidence="6" id="KW-0007">Acetylation</keyword>
<reference evidence="13" key="1">
    <citation type="submission" date="2021-02" db="EMBL/GenBank/DDBJ databases">
        <title>Natronogracilivirga saccharolytica gen. nov. sp. nov. a new anaerobic, haloalkiliphilic carbohydrate-fermenting bacterium from soda lake and proposing of Cyclonatronumiaceae fam. nov. in the phylum Balneolaeota.</title>
        <authorList>
            <person name="Zhilina T.N."/>
            <person name="Sorokin D.Y."/>
            <person name="Zavarzina D.G."/>
            <person name="Toshchakov S.V."/>
            <person name="Kublanov I.V."/>
        </authorList>
    </citation>
    <scope>NUCLEOTIDE SEQUENCE</scope>
    <source>
        <strain evidence="13">Z-1702</strain>
    </source>
</reference>
<dbReference type="PROSITE" id="PS00708">
    <property type="entry name" value="PRO_ENDOPEP_SER"/>
    <property type="match status" value="1"/>
</dbReference>
<comment type="similarity">
    <text evidence="1">Belongs to the peptidase S9C family.</text>
</comment>
<feature type="domain" description="Peptidase S9 prolyl oligopeptidase catalytic" evidence="12">
    <location>
        <begin position="514"/>
        <end position="713"/>
    </location>
</feature>
<protein>
    <recommendedName>
        <fullName evidence="8">Acyl-peptide hydrolase</fullName>
    </recommendedName>
    <alternativeName>
        <fullName evidence="7">Acylaminoacyl-peptidase</fullName>
    </alternativeName>
</protein>
<sequence>MRNKISALLLAPLFLLAGVSSCAATDAATAQNDTNDSEDFKPLSVEVLWEMKRIGTPVVSPDGEWVVAPVTRYTMDDDESHTDLWLFAADGSAERPLTRHGSADGQPVFSPDGDMLAFVTRRDDDQAGQLYLLPISEPGEARRLMELPTGIQAPKWAGDHIYFISNVWPEKSWDEMKEEIEQQEQSHVSAHIWNELPYSHWDHWLDEERQAHVFRVPVDKGILDRKTLSEREEAENGNRHSNSNVLVDADNVEPVTLSSGHELPRSTQGPGSYDVTPDESKVAFVSDTNRDDTDPKMDIYLIVPGSDQATNITVENDAPDSGPLFSPDGAVLAYNRQQIPGFYADTRRLVLYDMEEETHRELTSDWDRSADGLVWAPNGNELYGAIDDAGTRRVYAIDAESGEPRQVTSQTDYMSLSVSQTGLLAGLNQSFLYPPRLVTIDPADGNTRRLDSLNDDILEDVDLGTYESVTYEGYDGEEIQMWVHYPPGFDEEKEYPLFLLIHGGPHSGITDGFHFRWNAQTFASWGYVTAWHNFHGSSGFGQDFTDAINPDWITKPYADTRKAADWFAAQPWIDEDRMVAGGGSYGGYLSSILLGKEHPFQTLLIHAPVYNMYSQMAADFAVHTERFGDYWEHDIYDEISPHYYAENFDTPALIIHGQLDYRVPVGQAFELFRTLQHRDIESRLIYFPDENHWILKPNNSVKWYHEVREWMSNFAAPGPK</sequence>
<keyword evidence="3 11" id="KW-0732">Signal</keyword>
<dbReference type="SUPFAM" id="SSF82171">
    <property type="entry name" value="DPP6 N-terminal domain-like"/>
    <property type="match status" value="1"/>
</dbReference>
<dbReference type="InterPro" id="IPR011042">
    <property type="entry name" value="6-blade_b-propeller_TolB-like"/>
</dbReference>
<evidence type="ECO:0000256" key="3">
    <source>
        <dbReference type="ARBA" id="ARBA00022729"/>
    </source>
</evidence>
<dbReference type="SUPFAM" id="SSF53474">
    <property type="entry name" value="alpha/beta-Hydrolases"/>
    <property type="match status" value="1"/>
</dbReference>
<keyword evidence="14" id="KW-1185">Reference proteome</keyword>
<dbReference type="FunFam" id="3.40.50.1820:FF:000028">
    <property type="entry name" value="S9 family peptidase"/>
    <property type="match status" value="1"/>
</dbReference>
<dbReference type="GO" id="GO:0006508">
    <property type="term" value="P:proteolysis"/>
    <property type="evidence" value="ECO:0007669"/>
    <property type="project" value="UniProtKB-KW"/>
</dbReference>